<protein>
    <recommendedName>
        <fullName evidence="1">Phage tail assembly chaperone-like domain-containing protein</fullName>
    </recommendedName>
</protein>
<dbReference type="InterPro" id="IPR031893">
    <property type="entry name" value="Phage_tail_APC"/>
</dbReference>
<evidence type="ECO:0000313" key="3">
    <source>
        <dbReference type="Proteomes" id="UP000186905"/>
    </source>
</evidence>
<dbReference type="STRING" id="1903952.BIT28_16480"/>
<reference evidence="2 3" key="1">
    <citation type="submission" date="2016-09" db="EMBL/GenBank/DDBJ databases">
        <title>Photobacterium proteolyticum sp. nov. a protease producing bacterium isolated from ocean sediments of Laizhou Bay.</title>
        <authorList>
            <person name="Li Y."/>
        </authorList>
    </citation>
    <scope>NUCLEOTIDE SEQUENCE [LARGE SCALE GENOMIC DNA]</scope>
    <source>
        <strain evidence="2 3">13-12</strain>
    </source>
</reference>
<dbReference type="Pfam" id="PF16778">
    <property type="entry name" value="Phage_tail_APC"/>
    <property type="match status" value="1"/>
</dbReference>
<dbReference type="Proteomes" id="UP000186905">
    <property type="component" value="Unassembled WGS sequence"/>
</dbReference>
<sequence length="78" mass="9190">MTNIPSEILKEMRMGEVREIRNRLLVEADRLVNKAEDKGLDSTPQRQYRDWLRDVPETYKDNPEAVEWKEPPLPQPSA</sequence>
<dbReference type="EMBL" id="MJIL01000098">
    <property type="protein sequence ID" value="OLQ70321.1"/>
    <property type="molecule type" value="Genomic_DNA"/>
</dbReference>
<evidence type="ECO:0000313" key="2">
    <source>
        <dbReference type="EMBL" id="OLQ70321.1"/>
    </source>
</evidence>
<gene>
    <name evidence="2" type="ORF">BIT28_16480</name>
</gene>
<proteinExistence type="predicted"/>
<accession>A0A1Q9G7Q8</accession>
<dbReference type="AlphaFoldDB" id="A0A1Q9G7Q8"/>
<evidence type="ECO:0000259" key="1">
    <source>
        <dbReference type="Pfam" id="PF16778"/>
    </source>
</evidence>
<organism evidence="2 3">
    <name type="scientific">Photobacterium proteolyticum</name>
    <dbReference type="NCBI Taxonomy" id="1903952"/>
    <lineage>
        <taxon>Bacteria</taxon>
        <taxon>Pseudomonadati</taxon>
        <taxon>Pseudomonadota</taxon>
        <taxon>Gammaproteobacteria</taxon>
        <taxon>Vibrionales</taxon>
        <taxon>Vibrionaceae</taxon>
        <taxon>Photobacterium</taxon>
    </lineage>
</organism>
<name>A0A1Q9G7Q8_9GAMM</name>
<keyword evidence="3" id="KW-1185">Reference proteome</keyword>
<comment type="caution">
    <text evidence="2">The sequence shown here is derived from an EMBL/GenBank/DDBJ whole genome shotgun (WGS) entry which is preliminary data.</text>
</comment>
<feature type="domain" description="Phage tail assembly chaperone-like" evidence="1">
    <location>
        <begin position="16"/>
        <end position="72"/>
    </location>
</feature>